<gene>
    <name evidence="1" type="ordered locus">XNC1_3612</name>
</gene>
<proteinExistence type="predicted"/>
<accession>D3VA79</accession>
<sequence length="39" mass="4395">MDSYNLLSFLIVIRDDPDKRHLIGDVPICHQIKGKACLG</sequence>
<dbReference type="EMBL" id="FN667742">
    <property type="protein sequence ID" value="CBJ91643.1"/>
    <property type="molecule type" value="Genomic_DNA"/>
</dbReference>
<evidence type="ECO:0000313" key="2">
    <source>
        <dbReference type="Proteomes" id="UP000008075"/>
    </source>
</evidence>
<reference evidence="1 2" key="1">
    <citation type="journal article" date="2011" name="PLoS ONE">
        <title>The entomopathogenic bacterial endosymbionts xenorhabdus and photorhabdus: convergent lifestyles from divergent genomes.</title>
        <authorList>
            <person name="Chaston J.M."/>
            <person name="Suen G."/>
            <person name="Tucker S.L."/>
            <person name="Andersen A.W."/>
            <person name="Bhasin A."/>
            <person name="Bode E."/>
            <person name="Bode H.B."/>
            <person name="Brachmann A.O."/>
            <person name="Cowles C.E."/>
            <person name="Cowles K.N."/>
            <person name="Darby C."/>
            <person name="de Leon L."/>
            <person name="Drace K."/>
            <person name="Du Z."/>
            <person name="Givaudan A."/>
            <person name="Herbert Tran E.E."/>
            <person name="Jewell K.A."/>
            <person name="Knack J.J."/>
            <person name="Krasomil-Osterfeld K.C."/>
            <person name="Kukor R."/>
            <person name="Lanois A."/>
            <person name="Latreille P."/>
            <person name="Leimgruber N.K."/>
            <person name="Lipke C.M."/>
            <person name="Liu R."/>
            <person name="Lu X."/>
            <person name="Martens E.C."/>
            <person name="Marri P.R."/>
            <person name="Medigue C."/>
            <person name="Menard M.L."/>
            <person name="Miller N.M."/>
            <person name="Morales-Soto N."/>
            <person name="Norton S."/>
            <person name="Ogier J.C."/>
            <person name="Orchard S.S."/>
            <person name="Park D."/>
            <person name="Park Y."/>
            <person name="Qurollo B.A."/>
            <person name="Sugar D.R."/>
            <person name="Richards G.R."/>
            <person name="Rouy Z."/>
            <person name="Slominski B."/>
            <person name="Slominski K."/>
            <person name="Snyder H."/>
            <person name="Tjaden B.C."/>
            <person name="van der Hoeven R."/>
            <person name="Welch R.D."/>
            <person name="Wheeler C."/>
            <person name="Xiang B."/>
            <person name="Barbazuk B."/>
            <person name="Gaudriault S."/>
            <person name="Goodner B."/>
            <person name="Slater S.C."/>
            <person name="Forst S."/>
            <person name="Goldman B.S."/>
            <person name="Goodrich-Blair H."/>
        </authorList>
    </citation>
    <scope>NUCLEOTIDE SEQUENCE [LARGE SCALE GENOMIC DNA]</scope>
    <source>
        <strain evidence="2">ATCC 19061 / DSM 3370 / CCUG 14189 / LMG 1036 / NCIMB 9965 / AN6</strain>
    </source>
</reference>
<protein>
    <submittedName>
        <fullName evidence="1">Uncharacterized protein</fullName>
    </submittedName>
</protein>
<keyword evidence="2" id="KW-1185">Reference proteome</keyword>
<dbReference type="KEGG" id="xne:XNC1_3612"/>
<dbReference type="HOGENOM" id="CLU_3319498_0_0_6"/>
<dbReference type="Proteomes" id="UP000008075">
    <property type="component" value="Chromosome"/>
</dbReference>
<name>D3VA79_XENNA</name>
<dbReference type="STRING" id="406817.XNC1_3612"/>
<organism evidence="1 2">
    <name type="scientific">Xenorhabdus nematophila (strain ATCC 19061 / DSM 3370 / CCUG 14189 / LMG 1036 / NCIMB 9965 / AN6)</name>
    <dbReference type="NCBI Taxonomy" id="406817"/>
    <lineage>
        <taxon>Bacteria</taxon>
        <taxon>Pseudomonadati</taxon>
        <taxon>Pseudomonadota</taxon>
        <taxon>Gammaproteobacteria</taxon>
        <taxon>Enterobacterales</taxon>
        <taxon>Morganellaceae</taxon>
        <taxon>Xenorhabdus</taxon>
    </lineage>
</organism>
<dbReference type="AlphaFoldDB" id="D3VA79"/>
<evidence type="ECO:0000313" key="1">
    <source>
        <dbReference type="EMBL" id="CBJ91643.1"/>
    </source>
</evidence>